<gene>
    <name evidence="2" type="ORF">BU26DRAFT_424967</name>
</gene>
<dbReference type="AlphaFoldDB" id="A0A6A6II45"/>
<sequence length="211" mass="23778">RSAAPKQGNAAAHPPASTDTACSPDSLQTSKPRGPTRQFISPLTPKTHQLIEKVKAGYSRDRKPIVRSPFPAPARDRSPIVGLSSDLLLRTCFRVGEVINQASHATKHGQNVIFELYARVLRSSRNEARQHFVFCDLFHKNPPYIKATYDAAIWKQVRLYEVDSGRLLIEGRKCRCIGKMKRDGTEWVMVVLNIWEATWEDIAWVEGIVNS</sequence>
<dbReference type="Proteomes" id="UP000800094">
    <property type="component" value="Unassembled WGS sequence"/>
</dbReference>
<proteinExistence type="predicted"/>
<feature type="non-terminal residue" evidence="2">
    <location>
        <position position="1"/>
    </location>
</feature>
<evidence type="ECO:0000313" key="3">
    <source>
        <dbReference type="Proteomes" id="UP000800094"/>
    </source>
</evidence>
<feature type="region of interest" description="Disordered" evidence="1">
    <location>
        <begin position="1"/>
        <end position="41"/>
    </location>
</feature>
<dbReference type="GeneID" id="54576931"/>
<accession>A0A6A6II45</accession>
<keyword evidence="3" id="KW-1185">Reference proteome</keyword>
<protein>
    <submittedName>
        <fullName evidence="2">Uncharacterized protein</fullName>
    </submittedName>
</protein>
<evidence type="ECO:0000256" key="1">
    <source>
        <dbReference type="SAM" id="MobiDB-lite"/>
    </source>
</evidence>
<dbReference type="EMBL" id="ML987194">
    <property type="protein sequence ID" value="KAF2250244.1"/>
    <property type="molecule type" value="Genomic_DNA"/>
</dbReference>
<evidence type="ECO:0000313" key="2">
    <source>
        <dbReference type="EMBL" id="KAF2250244.1"/>
    </source>
</evidence>
<dbReference type="OrthoDB" id="5397183at2759"/>
<reference evidence="2" key="1">
    <citation type="journal article" date="2020" name="Stud. Mycol.">
        <title>101 Dothideomycetes genomes: a test case for predicting lifestyles and emergence of pathogens.</title>
        <authorList>
            <person name="Haridas S."/>
            <person name="Albert R."/>
            <person name="Binder M."/>
            <person name="Bloem J."/>
            <person name="Labutti K."/>
            <person name="Salamov A."/>
            <person name="Andreopoulos B."/>
            <person name="Baker S."/>
            <person name="Barry K."/>
            <person name="Bills G."/>
            <person name="Bluhm B."/>
            <person name="Cannon C."/>
            <person name="Castanera R."/>
            <person name="Culley D."/>
            <person name="Daum C."/>
            <person name="Ezra D."/>
            <person name="Gonzalez J."/>
            <person name="Henrissat B."/>
            <person name="Kuo A."/>
            <person name="Liang C."/>
            <person name="Lipzen A."/>
            <person name="Lutzoni F."/>
            <person name="Magnuson J."/>
            <person name="Mondo S."/>
            <person name="Nolan M."/>
            <person name="Ohm R."/>
            <person name="Pangilinan J."/>
            <person name="Park H.-J."/>
            <person name="Ramirez L."/>
            <person name="Alfaro M."/>
            <person name="Sun H."/>
            <person name="Tritt A."/>
            <person name="Yoshinaga Y."/>
            <person name="Zwiers L.-H."/>
            <person name="Turgeon B."/>
            <person name="Goodwin S."/>
            <person name="Spatafora J."/>
            <person name="Crous P."/>
            <person name="Grigoriev I."/>
        </authorList>
    </citation>
    <scope>NUCLEOTIDE SEQUENCE</scope>
    <source>
        <strain evidence="2">CBS 122368</strain>
    </source>
</reference>
<dbReference type="RefSeq" id="XP_033685248.1">
    <property type="nucleotide sequence ID" value="XM_033823601.1"/>
</dbReference>
<name>A0A6A6II45_9PLEO</name>
<organism evidence="2 3">
    <name type="scientific">Trematosphaeria pertusa</name>
    <dbReference type="NCBI Taxonomy" id="390896"/>
    <lineage>
        <taxon>Eukaryota</taxon>
        <taxon>Fungi</taxon>
        <taxon>Dikarya</taxon>
        <taxon>Ascomycota</taxon>
        <taxon>Pezizomycotina</taxon>
        <taxon>Dothideomycetes</taxon>
        <taxon>Pleosporomycetidae</taxon>
        <taxon>Pleosporales</taxon>
        <taxon>Massarineae</taxon>
        <taxon>Trematosphaeriaceae</taxon>
        <taxon>Trematosphaeria</taxon>
    </lineage>
</organism>
<feature type="compositionally biased region" description="Polar residues" evidence="1">
    <location>
        <begin position="17"/>
        <end position="31"/>
    </location>
</feature>